<feature type="transmembrane region" description="Helical" evidence="1">
    <location>
        <begin position="35"/>
        <end position="57"/>
    </location>
</feature>
<dbReference type="RefSeq" id="WP_184081802.1">
    <property type="nucleotide sequence ID" value="NZ_JACIJP010000009.1"/>
</dbReference>
<gene>
    <name evidence="2" type="ORF">FHS92_003350</name>
</gene>
<proteinExistence type="predicted"/>
<dbReference type="Proteomes" id="UP000552700">
    <property type="component" value="Unassembled WGS sequence"/>
</dbReference>
<keyword evidence="1" id="KW-0472">Membrane</keyword>
<keyword evidence="1" id="KW-1133">Transmembrane helix</keyword>
<keyword evidence="3" id="KW-1185">Reference proteome</keyword>
<protein>
    <submittedName>
        <fullName evidence="2">Uncharacterized membrane protein YsdA (DUF1294 family)</fullName>
    </submittedName>
</protein>
<reference evidence="2 3" key="1">
    <citation type="submission" date="2020-08" db="EMBL/GenBank/DDBJ databases">
        <title>Genomic Encyclopedia of Type Strains, Phase IV (KMG-IV): sequencing the most valuable type-strain genomes for metagenomic binning, comparative biology and taxonomic classification.</title>
        <authorList>
            <person name="Goeker M."/>
        </authorList>
    </citation>
    <scope>NUCLEOTIDE SEQUENCE [LARGE SCALE GENOMIC DNA]</scope>
    <source>
        <strain evidence="2 3">DSM 102255</strain>
    </source>
</reference>
<evidence type="ECO:0000313" key="3">
    <source>
        <dbReference type="Proteomes" id="UP000552700"/>
    </source>
</evidence>
<evidence type="ECO:0000256" key="1">
    <source>
        <dbReference type="SAM" id="Phobius"/>
    </source>
</evidence>
<organism evidence="2 3">
    <name type="scientific">Sphingobium subterraneum</name>
    <dbReference type="NCBI Taxonomy" id="627688"/>
    <lineage>
        <taxon>Bacteria</taxon>
        <taxon>Pseudomonadati</taxon>
        <taxon>Pseudomonadota</taxon>
        <taxon>Alphaproteobacteria</taxon>
        <taxon>Sphingomonadales</taxon>
        <taxon>Sphingomonadaceae</taxon>
        <taxon>Sphingobium</taxon>
    </lineage>
</organism>
<feature type="transmembrane region" description="Helical" evidence="1">
    <location>
        <begin position="69"/>
        <end position="93"/>
    </location>
</feature>
<sequence>MTETEKTTISGLIGALVLLVPAFIIHTAPRFPGSLTGSIIGIVAAALFLLLMVYTAVKHQPRLKQLVTGRISLSALMTFHAYAGSIGALLGIVHSGHKFDSTLGVALVATMLIVAFTGFIGRYYLAQIGQELKLQQRELKLLRDQFDAFARTAPAQIPGSPSIGPAGLPLGHLLGAISDLEFAIMARDAIKRTLSRWLILHIGAAIAMYGLLFIHVWSSYYFGLRWLP</sequence>
<dbReference type="EMBL" id="JACIJP010000009">
    <property type="protein sequence ID" value="MBB6125586.1"/>
    <property type="molecule type" value="Genomic_DNA"/>
</dbReference>
<name>A0A841J7R6_9SPHN</name>
<feature type="transmembrane region" description="Helical" evidence="1">
    <location>
        <begin position="197"/>
        <end position="218"/>
    </location>
</feature>
<accession>A0A841J7R6</accession>
<feature type="transmembrane region" description="Helical" evidence="1">
    <location>
        <begin position="105"/>
        <end position="125"/>
    </location>
</feature>
<feature type="transmembrane region" description="Helical" evidence="1">
    <location>
        <begin position="12"/>
        <end position="29"/>
    </location>
</feature>
<comment type="caution">
    <text evidence="2">The sequence shown here is derived from an EMBL/GenBank/DDBJ whole genome shotgun (WGS) entry which is preliminary data.</text>
</comment>
<keyword evidence="1" id="KW-0812">Transmembrane</keyword>
<evidence type="ECO:0000313" key="2">
    <source>
        <dbReference type="EMBL" id="MBB6125586.1"/>
    </source>
</evidence>
<dbReference type="AlphaFoldDB" id="A0A841J7R6"/>